<evidence type="ECO:0000256" key="10">
    <source>
        <dbReference type="ARBA" id="ARBA00032062"/>
    </source>
</evidence>
<organism evidence="13 14">
    <name type="scientific">Gymnopilus junonius</name>
    <name type="common">Spectacular rustgill mushroom</name>
    <name type="synonym">Gymnopilus spectabilis subsp. junonius</name>
    <dbReference type="NCBI Taxonomy" id="109634"/>
    <lineage>
        <taxon>Eukaryota</taxon>
        <taxon>Fungi</taxon>
        <taxon>Dikarya</taxon>
        <taxon>Basidiomycota</taxon>
        <taxon>Agaricomycotina</taxon>
        <taxon>Agaricomycetes</taxon>
        <taxon>Agaricomycetidae</taxon>
        <taxon>Agaricales</taxon>
        <taxon>Agaricineae</taxon>
        <taxon>Hymenogastraceae</taxon>
        <taxon>Gymnopilus</taxon>
    </lineage>
</organism>
<name>A0A9P5NW12_GYMJU</name>
<evidence type="ECO:0000256" key="9">
    <source>
        <dbReference type="ARBA" id="ARBA00023136"/>
    </source>
</evidence>
<comment type="function">
    <text evidence="11">Involved in protein N-glycosylation. Essential for the second step of the dolichol-linked oligosaccharide pathway. Anchors the catalytic subunit ALG13 to the ER.</text>
</comment>
<keyword evidence="7 11" id="KW-0256">Endoplasmic reticulum</keyword>
<keyword evidence="14" id="KW-1185">Reference proteome</keyword>
<feature type="chain" id="PRO_5040243235" description="UDP-N-acetylglucosamine transferase subunit ALG14" evidence="12">
    <location>
        <begin position="21"/>
        <end position="147"/>
    </location>
</feature>
<dbReference type="PANTHER" id="PTHR12154">
    <property type="entry name" value="GLYCOSYL TRANSFERASE-RELATED"/>
    <property type="match status" value="1"/>
</dbReference>
<evidence type="ECO:0000256" key="12">
    <source>
        <dbReference type="SAM" id="SignalP"/>
    </source>
</evidence>
<evidence type="ECO:0000256" key="1">
    <source>
        <dbReference type="ARBA" id="ARBA00004389"/>
    </source>
</evidence>
<keyword evidence="6 11" id="KW-0812">Transmembrane</keyword>
<dbReference type="PANTHER" id="PTHR12154:SF4">
    <property type="entry name" value="UDP-N-ACETYLGLUCOSAMINE TRANSFERASE SUBUNIT ALG14 HOMOLOG"/>
    <property type="match status" value="1"/>
</dbReference>
<keyword evidence="12" id="KW-0732">Signal</keyword>
<comment type="subcellular location">
    <subcellularLocation>
        <location evidence="1 11">Endoplasmic reticulum membrane</location>
        <topology evidence="1 11">Single-pass membrane protein</topology>
    </subcellularLocation>
    <subcellularLocation>
        <location evidence="2">Nucleus membrane</location>
        <topology evidence="2">Single-pass membrane protein</topology>
    </subcellularLocation>
</comment>
<dbReference type="InterPro" id="IPR013969">
    <property type="entry name" value="Oligosacch_biosynth_Alg14"/>
</dbReference>
<comment type="similarity">
    <text evidence="3 11">Belongs to the ALG14 family.</text>
</comment>
<evidence type="ECO:0000313" key="13">
    <source>
        <dbReference type="EMBL" id="KAF8906492.1"/>
    </source>
</evidence>
<evidence type="ECO:0000256" key="7">
    <source>
        <dbReference type="ARBA" id="ARBA00022824"/>
    </source>
</evidence>
<dbReference type="GO" id="GO:0031965">
    <property type="term" value="C:nuclear membrane"/>
    <property type="evidence" value="ECO:0007669"/>
    <property type="project" value="UniProtKB-SubCell"/>
</dbReference>
<dbReference type="OrthoDB" id="17098at2759"/>
<evidence type="ECO:0000256" key="6">
    <source>
        <dbReference type="ARBA" id="ARBA00022692"/>
    </source>
</evidence>
<feature type="transmembrane region" description="Helical" evidence="11">
    <location>
        <begin position="113"/>
        <end position="133"/>
    </location>
</feature>
<evidence type="ECO:0000313" key="14">
    <source>
        <dbReference type="Proteomes" id="UP000724874"/>
    </source>
</evidence>
<dbReference type="Proteomes" id="UP000724874">
    <property type="component" value="Unassembled WGS sequence"/>
</dbReference>
<keyword evidence="9 11" id="KW-0472">Membrane</keyword>
<proteinExistence type="inferred from homology"/>
<dbReference type="GO" id="GO:0006488">
    <property type="term" value="P:dolichol-linked oligosaccharide biosynthetic process"/>
    <property type="evidence" value="ECO:0007669"/>
    <property type="project" value="InterPro"/>
</dbReference>
<evidence type="ECO:0000256" key="3">
    <source>
        <dbReference type="ARBA" id="ARBA00009731"/>
    </source>
</evidence>
<comment type="caution">
    <text evidence="13">The sequence shown here is derived from an EMBL/GenBank/DDBJ whole genome shotgun (WGS) entry which is preliminary data.</text>
</comment>
<sequence length="147" mass="16292">MPLSAIVLVIFLVTFRLYLIRPSPKQKQNRNVASASTCSVAVFLGSGGHTSEALALVSSLDSQRYNRRTYIVTSGDTLSAQKALEFETKLPGPPTSKCSIISIPRARHVHQPLITTPFSSLLSLLTCIYYFVFRPLIYFRPQSLPTC</sequence>
<gene>
    <name evidence="11" type="primary">ALG14</name>
    <name evidence="13" type="ORF">CPB84DRAFT_1881603</name>
</gene>
<dbReference type="GO" id="GO:0004577">
    <property type="term" value="F:N-acetylglucosaminyldiphosphodolichol N-acetylglucosaminyltransferase activity"/>
    <property type="evidence" value="ECO:0007669"/>
    <property type="project" value="TreeGrafter"/>
</dbReference>
<evidence type="ECO:0000256" key="4">
    <source>
        <dbReference type="ARBA" id="ARBA00011335"/>
    </source>
</evidence>
<keyword evidence="8 11" id="KW-1133">Transmembrane helix</keyword>
<dbReference type="Pfam" id="PF08660">
    <property type="entry name" value="Alg14"/>
    <property type="match status" value="1"/>
</dbReference>
<evidence type="ECO:0000256" key="11">
    <source>
        <dbReference type="RuleBase" id="RU362127"/>
    </source>
</evidence>
<dbReference type="Gene3D" id="3.40.50.2000">
    <property type="entry name" value="Glycogen Phosphorylase B"/>
    <property type="match status" value="1"/>
</dbReference>
<dbReference type="GO" id="GO:0043541">
    <property type="term" value="C:UDP-N-acetylglucosamine transferase complex"/>
    <property type="evidence" value="ECO:0007669"/>
    <property type="project" value="TreeGrafter"/>
</dbReference>
<reference evidence="13" key="1">
    <citation type="submission" date="2020-11" db="EMBL/GenBank/DDBJ databases">
        <authorList>
            <consortium name="DOE Joint Genome Institute"/>
            <person name="Ahrendt S."/>
            <person name="Riley R."/>
            <person name="Andreopoulos W."/>
            <person name="LaButti K."/>
            <person name="Pangilinan J."/>
            <person name="Ruiz-duenas F.J."/>
            <person name="Barrasa J.M."/>
            <person name="Sanchez-Garcia M."/>
            <person name="Camarero S."/>
            <person name="Miyauchi S."/>
            <person name="Serrano A."/>
            <person name="Linde D."/>
            <person name="Babiker R."/>
            <person name="Drula E."/>
            <person name="Ayuso-Fernandez I."/>
            <person name="Pacheco R."/>
            <person name="Padilla G."/>
            <person name="Ferreira P."/>
            <person name="Barriuso J."/>
            <person name="Kellner H."/>
            <person name="Castanera R."/>
            <person name="Alfaro M."/>
            <person name="Ramirez L."/>
            <person name="Pisabarro A.G."/>
            <person name="Kuo A."/>
            <person name="Tritt A."/>
            <person name="Lipzen A."/>
            <person name="He G."/>
            <person name="Yan M."/>
            <person name="Ng V."/>
            <person name="Cullen D."/>
            <person name="Martin F."/>
            <person name="Rosso M.-N."/>
            <person name="Henrissat B."/>
            <person name="Hibbett D."/>
            <person name="Martinez A.T."/>
            <person name="Grigoriev I.V."/>
        </authorList>
    </citation>
    <scope>NUCLEOTIDE SEQUENCE</scope>
    <source>
        <strain evidence="13">AH 44721</strain>
    </source>
</reference>
<protein>
    <recommendedName>
        <fullName evidence="5 11">UDP-N-acetylglucosamine transferase subunit ALG14</fullName>
    </recommendedName>
    <alternativeName>
        <fullName evidence="10 11">Asparagine-linked glycosylation protein 14</fullName>
    </alternativeName>
</protein>
<comment type="subunit">
    <text evidence="4 11">Heterodimer with ALG13 to form a functional enzyme.</text>
</comment>
<evidence type="ECO:0000256" key="8">
    <source>
        <dbReference type="ARBA" id="ARBA00022989"/>
    </source>
</evidence>
<accession>A0A9P5NW12</accession>
<evidence type="ECO:0000256" key="2">
    <source>
        <dbReference type="ARBA" id="ARBA00004590"/>
    </source>
</evidence>
<evidence type="ECO:0000256" key="5">
    <source>
        <dbReference type="ARBA" id="ARBA00017467"/>
    </source>
</evidence>
<feature type="signal peptide" evidence="12">
    <location>
        <begin position="1"/>
        <end position="20"/>
    </location>
</feature>
<dbReference type="EMBL" id="JADNYJ010000018">
    <property type="protein sequence ID" value="KAF8906492.1"/>
    <property type="molecule type" value="Genomic_DNA"/>
</dbReference>
<dbReference type="AlphaFoldDB" id="A0A9P5NW12"/>